<evidence type="ECO:0000313" key="2">
    <source>
        <dbReference type="EMBL" id="AGK58555.1"/>
    </source>
</evidence>
<protein>
    <submittedName>
        <fullName evidence="2">Uncharacterized protein</fullName>
    </submittedName>
</protein>
<gene>
    <name evidence="2" type="ORF">HYPDE_34418</name>
</gene>
<evidence type="ECO:0000256" key="1">
    <source>
        <dbReference type="SAM" id="Phobius"/>
    </source>
</evidence>
<evidence type="ECO:0000313" key="3">
    <source>
        <dbReference type="Proteomes" id="UP000005952"/>
    </source>
</evidence>
<sequence length="207" mass="22365">MHRSLFFCLILVGLFIEEPSLGIGAAQPIANSSANSVTLFQTVSPFLVGALGAFLTYFFTARHERIKAAEEQKKRRSQLAIALSTELEGVANVIGNRLEVLRNLSRSNRNGGHSIEKAETSKLFNANLDTLGLLGASALKPTIEAYKYIAVMPKTVRVRAGLQGIGAETFDEISVAPNSEGLRDILGNHDNVCRSIAEAVRSLQALI</sequence>
<name>N0BEM7_9HYPH</name>
<reference evidence="2 3" key="1">
    <citation type="journal article" date="2013" name="Genome Announc.">
        <title>Genome sequences for three denitrifying bacterial strains isolated from a uranium- and nitrate-contaminated subsurface environment.</title>
        <authorList>
            <person name="Venkatramanan R."/>
            <person name="Prakash O."/>
            <person name="Woyke T."/>
            <person name="Chain P."/>
            <person name="Goodwin L.A."/>
            <person name="Watson D."/>
            <person name="Brooks S."/>
            <person name="Kostka J.E."/>
            <person name="Green S.J."/>
        </authorList>
    </citation>
    <scope>NUCLEOTIDE SEQUENCE [LARGE SCALE GENOMIC DNA]</scope>
    <source>
        <strain evidence="2 3">1NES1</strain>
    </source>
</reference>
<keyword evidence="1" id="KW-1133">Transmembrane helix</keyword>
<proteinExistence type="predicted"/>
<dbReference type="EMBL" id="CP005587">
    <property type="protein sequence ID" value="AGK58555.1"/>
    <property type="molecule type" value="Genomic_DNA"/>
</dbReference>
<dbReference type="RefSeq" id="WP_015598578.1">
    <property type="nucleotide sequence ID" value="NC_021172.1"/>
</dbReference>
<keyword evidence="3" id="KW-1185">Reference proteome</keyword>
<accession>N0BEM7</accession>
<keyword evidence="1" id="KW-0472">Membrane</keyword>
<dbReference type="AlphaFoldDB" id="N0BEM7"/>
<feature type="transmembrane region" description="Helical" evidence="1">
    <location>
        <begin position="40"/>
        <end position="59"/>
    </location>
</feature>
<dbReference type="HOGENOM" id="CLU_1324889_0_0_5"/>
<dbReference type="STRING" id="670307.HYPDE_34418"/>
<dbReference type="KEGG" id="hdt:HYPDE_34418"/>
<organism evidence="2 3">
    <name type="scientific">Hyphomicrobium denitrificans 1NES1</name>
    <dbReference type="NCBI Taxonomy" id="670307"/>
    <lineage>
        <taxon>Bacteria</taxon>
        <taxon>Pseudomonadati</taxon>
        <taxon>Pseudomonadota</taxon>
        <taxon>Alphaproteobacteria</taxon>
        <taxon>Hyphomicrobiales</taxon>
        <taxon>Hyphomicrobiaceae</taxon>
        <taxon>Hyphomicrobium</taxon>
    </lineage>
</organism>
<keyword evidence="1" id="KW-0812">Transmembrane</keyword>
<dbReference type="Proteomes" id="UP000005952">
    <property type="component" value="Chromosome"/>
</dbReference>